<feature type="compositionally biased region" description="Polar residues" evidence="1">
    <location>
        <begin position="38"/>
        <end position="51"/>
    </location>
</feature>
<feature type="region of interest" description="Disordered" evidence="1">
    <location>
        <begin position="1"/>
        <end position="66"/>
    </location>
</feature>
<dbReference type="Proteomes" id="UP000250235">
    <property type="component" value="Unassembled WGS sequence"/>
</dbReference>
<gene>
    <name evidence="2" type="ORF">F511_28958</name>
</gene>
<evidence type="ECO:0000256" key="1">
    <source>
        <dbReference type="SAM" id="MobiDB-lite"/>
    </source>
</evidence>
<evidence type="ECO:0000313" key="3">
    <source>
        <dbReference type="Proteomes" id="UP000250235"/>
    </source>
</evidence>
<name>A0A2Z7C4V3_9LAMI</name>
<keyword evidence="3" id="KW-1185">Reference proteome</keyword>
<feature type="compositionally biased region" description="Polar residues" evidence="1">
    <location>
        <begin position="156"/>
        <end position="169"/>
    </location>
</feature>
<sequence>MGCPGQARTKPEGKISRRIATGETPDGGRTAAAAANKSHGSSRTHAASSVASPRHARRTAARQPRCTPVGCCASPRNVCARLAASGRPLFSIFVAQPSASSALVIARVAAAELTREDLVTALNDMVQEYKNLSQSFEEVKAERESCATKSELEGSSEMQTALSKMSTENEQLRSRSEEMLNENQCLVGRMSSWTRSSASMDKLHGAMKSSRDKI</sequence>
<organism evidence="2 3">
    <name type="scientific">Dorcoceras hygrometricum</name>
    <dbReference type="NCBI Taxonomy" id="472368"/>
    <lineage>
        <taxon>Eukaryota</taxon>
        <taxon>Viridiplantae</taxon>
        <taxon>Streptophyta</taxon>
        <taxon>Embryophyta</taxon>
        <taxon>Tracheophyta</taxon>
        <taxon>Spermatophyta</taxon>
        <taxon>Magnoliopsida</taxon>
        <taxon>eudicotyledons</taxon>
        <taxon>Gunneridae</taxon>
        <taxon>Pentapetalae</taxon>
        <taxon>asterids</taxon>
        <taxon>lamiids</taxon>
        <taxon>Lamiales</taxon>
        <taxon>Gesneriaceae</taxon>
        <taxon>Didymocarpoideae</taxon>
        <taxon>Trichosporeae</taxon>
        <taxon>Loxocarpinae</taxon>
        <taxon>Dorcoceras</taxon>
    </lineage>
</organism>
<dbReference type="AlphaFoldDB" id="A0A2Z7C4V3"/>
<reference evidence="2 3" key="1">
    <citation type="journal article" date="2015" name="Proc. Natl. Acad. Sci. U.S.A.">
        <title>The resurrection genome of Boea hygrometrica: A blueprint for survival of dehydration.</title>
        <authorList>
            <person name="Xiao L."/>
            <person name="Yang G."/>
            <person name="Zhang L."/>
            <person name="Yang X."/>
            <person name="Zhao S."/>
            <person name="Ji Z."/>
            <person name="Zhou Q."/>
            <person name="Hu M."/>
            <person name="Wang Y."/>
            <person name="Chen M."/>
            <person name="Xu Y."/>
            <person name="Jin H."/>
            <person name="Xiao X."/>
            <person name="Hu G."/>
            <person name="Bao F."/>
            <person name="Hu Y."/>
            <person name="Wan P."/>
            <person name="Li L."/>
            <person name="Deng X."/>
            <person name="Kuang T."/>
            <person name="Xiang C."/>
            <person name="Zhu J.K."/>
            <person name="Oliver M.J."/>
            <person name="He Y."/>
        </authorList>
    </citation>
    <scope>NUCLEOTIDE SEQUENCE [LARGE SCALE GENOMIC DNA]</scope>
    <source>
        <strain evidence="3">cv. XS01</strain>
    </source>
</reference>
<evidence type="ECO:0000313" key="2">
    <source>
        <dbReference type="EMBL" id="KZV41954.1"/>
    </source>
</evidence>
<feature type="region of interest" description="Disordered" evidence="1">
    <location>
        <begin position="147"/>
        <end position="176"/>
    </location>
</feature>
<dbReference type="EMBL" id="KQ999317">
    <property type="protein sequence ID" value="KZV41954.1"/>
    <property type="molecule type" value="Genomic_DNA"/>
</dbReference>
<protein>
    <submittedName>
        <fullName evidence="2">Uncharacterized protein</fullName>
    </submittedName>
</protein>
<proteinExistence type="predicted"/>
<accession>A0A2Z7C4V3</accession>